<gene>
    <name evidence="6" type="ORF">ACFF45_12020</name>
</gene>
<name>A0ABV5MZH0_9ACTN</name>
<dbReference type="Gene3D" id="3.40.190.10">
    <property type="entry name" value="Periplasmic binding protein-like II"/>
    <property type="match status" value="2"/>
</dbReference>
<dbReference type="CDD" id="cd08414">
    <property type="entry name" value="PBP2_LTTR_aromatics_like"/>
    <property type="match status" value="1"/>
</dbReference>
<reference evidence="6 7" key="1">
    <citation type="submission" date="2024-09" db="EMBL/GenBank/DDBJ databases">
        <authorList>
            <person name="Sun Q."/>
            <person name="Mori K."/>
        </authorList>
    </citation>
    <scope>NUCLEOTIDE SEQUENCE [LARGE SCALE GENOMIC DNA]</scope>
    <source>
        <strain evidence="6 7">JCM 6917</strain>
    </source>
</reference>
<dbReference type="Proteomes" id="UP001589709">
    <property type="component" value="Unassembled WGS sequence"/>
</dbReference>
<sequence length="304" mass="33883">MNLEQMRYIVVLAEELHFGRTARRLGLQQPTLSQQVRKLEDELGVSLFDRTTREVSITAAGESFVAEARRALHHVERAQLTARQTGRGDVGELSLGFVGSAVPELIPRLLRRFRRVYPGVELQVRELPSARQIDELLAGRIDVGILHALNEREIPEGLTSQEIFRDVLVAALPRRHPLAPTSPLPTSKLAGEPFIMFPRHMGPALHDRITSLTRAAGFEVRVSQEAGHMQTIIGLVAAEVGVSVVPRTMAALRQPGVEFRQLTPKPEPLPIQFVWRRGETSPVVRNFRTILTKDSPLPRGRVDG</sequence>
<organism evidence="6 7">
    <name type="scientific">Streptomyces cinereospinus</name>
    <dbReference type="NCBI Taxonomy" id="285561"/>
    <lineage>
        <taxon>Bacteria</taxon>
        <taxon>Bacillati</taxon>
        <taxon>Actinomycetota</taxon>
        <taxon>Actinomycetes</taxon>
        <taxon>Kitasatosporales</taxon>
        <taxon>Streptomycetaceae</taxon>
        <taxon>Streptomyces</taxon>
    </lineage>
</organism>
<dbReference type="PANTHER" id="PTHR30346:SF0">
    <property type="entry name" value="HCA OPERON TRANSCRIPTIONAL ACTIVATOR HCAR"/>
    <property type="match status" value="1"/>
</dbReference>
<dbReference type="PANTHER" id="PTHR30346">
    <property type="entry name" value="TRANSCRIPTIONAL DUAL REGULATOR HCAR-RELATED"/>
    <property type="match status" value="1"/>
</dbReference>
<dbReference type="RefSeq" id="WP_381345566.1">
    <property type="nucleotide sequence ID" value="NZ_JBHMCY010000018.1"/>
</dbReference>
<comment type="caution">
    <text evidence="6">The sequence shown here is derived from an EMBL/GenBank/DDBJ whole genome shotgun (WGS) entry which is preliminary data.</text>
</comment>
<evidence type="ECO:0000256" key="3">
    <source>
        <dbReference type="ARBA" id="ARBA00023125"/>
    </source>
</evidence>
<accession>A0ABV5MZH0</accession>
<comment type="similarity">
    <text evidence="1">Belongs to the LysR transcriptional regulatory family.</text>
</comment>
<keyword evidence="7" id="KW-1185">Reference proteome</keyword>
<evidence type="ECO:0000313" key="7">
    <source>
        <dbReference type="Proteomes" id="UP001589709"/>
    </source>
</evidence>
<dbReference type="PROSITE" id="PS50931">
    <property type="entry name" value="HTH_LYSR"/>
    <property type="match status" value="1"/>
</dbReference>
<protein>
    <submittedName>
        <fullName evidence="6">LysR family transcriptional regulator</fullName>
    </submittedName>
</protein>
<dbReference type="Pfam" id="PF00126">
    <property type="entry name" value="HTH_1"/>
    <property type="match status" value="1"/>
</dbReference>
<proteinExistence type="inferred from homology"/>
<feature type="domain" description="HTH lysR-type" evidence="5">
    <location>
        <begin position="1"/>
        <end position="58"/>
    </location>
</feature>
<evidence type="ECO:0000256" key="4">
    <source>
        <dbReference type="ARBA" id="ARBA00023163"/>
    </source>
</evidence>
<dbReference type="SUPFAM" id="SSF53850">
    <property type="entry name" value="Periplasmic binding protein-like II"/>
    <property type="match status" value="1"/>
</dbReference>
<keyword evidence="2" id="KW-0805">Transcription regulation</keyword>
<dbReference type="InterPro" id="IPR005119">
    <property type="entry name" value="LysR_subst-bd"/>
</dbReference>
<dbReference type="Gene3D" id="1.10.10.10">
    <property type="entry name" value="Winged helix-like DNA-binding domain superfamily/Winged helix DNA-binding domain"/>
    <property type="match status" value="1"/>
</dbReference>
<dbReference type="EMBL" id="JBHMCY010000018">
    <property type="protein sequence ID" value="MFB9463418.1"/>
    <property type="molecule type" value="Genomic_DNA"/>
</dbReference>
<keyword evidence="4" id="KW-0804">Transcription</keyword>
<dbReference type="PRINTS" id="PR00039">
    <property type="entry name" value="HTHLYSR"/>
</dbReference>
<dbReference type="InterPro" id="IPR036388">
    <property type="entry name" value="WH-like_DNA-bd_sf"/>
</dbReference>
<dbReference type="InterPro" id="IPR036390">
    <property type="entry name" value="WH_DNA-bd_sf"/>
</dbReference>
<keyword evidence="3" id="KW-0238">DNA-binding</keyword>
<evidence type="ECO:0000313" key="6">
    <source>
        <dbReference type="EMBL" id="MFB9463418.1"/>
    </source>
</evidence>
<dbReference type="SUPFAM" id="SSF46785">
    <property type="entry name" value="Winged helix' DNA-binding domain"/>
    <property type="match status" value="1"/>
</dbReference>
<evidence type="ECO:0000259" key="5">
    <source>
        <dbReference type="PROSITE" id="PS50931"/>
    </source>
</evidence>
<evidence type="ECO:0000256" key="2">
    <source>
        <dbReference type="ARBA" id="ARBA00023015"/>
    </source>
</evidence>
<evidence type="ECO:0000256" key="1">
    <source>
        <dbReference type="ARBA" id="ARBA00009437"/>
    </source>
</evidence>
<dbReference type="Pfam" id="PF03466">
    <property type="entry name" value="LysR_substrate"/>
    <property type="match status" value="1"/>
</dbReference>
<dbReference type="InterPro" id="IPR000847">
    <property type="entry name" value="LysR_HTH_N"/>
</dbReference>